<evidence type="ECO:0000259" key="2">
    <source>
        <dbReference type="PROSITE" id="PS50943"/>
    </source>
</evidence>
<dbReference type="SUPFAM" id="SSF47090">
    <property type="entry name" value="PGBD-like"/>
    <property type="match status" value="1"/>
</dbReference>
<reference evidence="3 4" key="1">
    <citation type="submission" date="2020-04" db="EMBL/GenBank/DDBJ databases">
        <title>Draft Genome Sequence of Streptomyces morookaense DSM 40503, an 8-azaguanine-producing strain.</title>
        <authorList>
            <person name="Qi J."/>
            <person name="Gao J.-M."/>
        </authorList>
    </citation>
    <scope>NUCLEOTIDE SEQUENCE [LARGE SCALE GENOMIC DNA]</scope>
    <source>
        <strain evidence="3 4">DSM 40503</strain>
    </source>
</reference>
<accession>A0A7Y7B832</accession>
<dbReference type="Pfam" id="PF01471">
    <property type="entry name" value="PG_binding_1"/>
    <property type="match status" value="1"/>
</dbReference>
<organism evidence="3 4">
    <name type="scientific">Streptomyces morookaense</name>
    <name type="common">Streptoverticillium morookaense</name>
    <dbReference type="NCBI Taxonomy" id="1970"/>
    <lineage>
        <taxon>Bacteria</taxon>
        <taxon>Bacillati</taxon>
        <taxon>Actinomycetota</taxon>
        <taxon>Actinomycetes</taxon>
        <taxon>Kitasatosporales</taxon>
        <taxon>Streptomycetaceae</taxon>
        <taxon>Streptomyces</taxon>
    </lineage>
</organism>
<feature type="domain" description="HTH cro/C1-type" evidence="2">
    <location>
        <begin position="22"/>
        <end position="76"/>
    </location>
</feature>
<name>A0A7Y7B832_STRMO</name>
<evidence type="ECO:0000256" key="1">
    <source>
        <dbReference type="SAM" id="Phobius"/>
    </source>
</evidence>
<comment type="caution">
    <text evidence="3">The sequence shown here is derived from an EMBL/GenBank/DDBJ whole genome shotgun (WGS) entry which is preliminary data.</text>
</comment>
<evidence type="ECO:0000313" key="3">
    <source>
        <dbReference type="EMBL" id="NVK80574.1"/>
    </source>
</evidence>
<dbReference type="EMBL" id="JABBXF010000058">
    <property type="protein sequence ID" value="NVK80574.1"/>
    <property type="molecule type" value="Genomic_DNA"/>
</dbReference>
<dbReference type="InterPro" id="IPR002477">
    <property type="entry name" value="Peptidoglycan-bd-like"/>
</dbReference>
<dbReference type="CDD" id="cd00093">
    <property type="entry name" value="HTH_XRE"/>
    <property type="match status" value="1"/>
</dbReference>
<keyword evidence="4" id="KW-1185">Reference proteome</keyword>
<dbReference type="PROSITE" id="PS50943">
    <property type="entry name" value="HTH_CROC1"/>
    <property type="match status" value="1"/>
</dbReference>
<dbReference type="RefSeq" id="WP_171084579.1">
    <property type="nucleotide sequence ID" value="NZ_BNBU01000017.1"/>
</dbReference>
<dbReference type="Gene3D" id="1.10.101.10">
    <property type="entry name" value="PGBD-like superfamily/PGBD"/>
    <property type="match status" value="1"/>
</dbReference>
<dbReference type="InterPro" id="IPR010982">
    <property type="entry name" value="Lambda_DNA-bd_dom_sf"/>
</dbReference>
<gene>
    <name evidence="3" type="ORF">HG542_23360</name>
</gene>
<dbReference type="Proteomes" id="UP000587462">
    <property type="component" value="Unassembled WGS sequence"/>
</dbReference>
<dbReference type="InterPro" id="IPR036366">
    <property type="entry name" value="PGBDSf"/>
</dbReference>
<proteinExistence type="predicted"/>
<sequence>MRRWKALPGSLDDRVRQLVVALRRLKDRSGLSLAALAAKTSYSRSSWERCLNGRQLPSRDAVEELARVCAVDPARLLVLHELAAEAWSDSRPAPVTEPRPAGRRVPGRRRVLVAAVAVPAVVLAVALLLTRPWQDDHAQPGNLRATAGPSLFVYMPHRAHPCNVKRQDGELRAGYSATRTALMETNSTGWEIVEAQCLLKYHGYDPGATDGAYGERSKSAAEHFQKDHDLVVDGIVGPDTWKELRR</sequence>
<dbReference type="InterPro" id="IPR036365">
    <property type="entry name" value="PGBD-like_sf"/>
</dbReference>
<dbReference type="InterPro" id="IPR001387">
    <property type="entry name" value="Cro/C1-type_HTH"/>
</dbReference>
<dbReference type="SUPFAM" id="SSF47413">
    <property type="entry name" value="lambda repressor-like DNA-binding domains"/>
    <property type="match status" value="1"/>
</dbReference>
<dbReference type="GO" id="GO:0003677">
    <property type="term" value="F:DNA binding"/>
    <property type="evidence" value="ECO:0007669"/>
    <property type="project" value="InterPro"/>
</dbReference>
<dbReference type="Gene3D" id="1.10.260.40">
    <property type="entry name" value="lambda repressor-like DNA-binding domains"/>
    <property type="match status" value="1"/>
</dbReference>
<protein>
    <submittedName>
        <fullName evidence="3">Helix-turn-helix domain-containing protein</fullName>
    </submittedName>
</protein>
<dbReference type="Pfam" id="PF13560">
    <property type="entry name" value="HTH_31"/>
    <property type="match status" value="1"/>
</dbReference>
<evidence type="ECO:0000313" key="4">
    <source>
        <dbReference type="Proteomes" id="UP000587462"/>
    </source>
</evidence>
<keyword evidence="1" id="KW-0812">Transmembrane</keyword>
<keyword evidence="1" id="KW-0472">Membrane</keyword>
<dbReference type="SMART" id="SM00530">
    <property type="entry name" value="HTH_XRE"/>
    <property type="match status" value="1"/>
</dbReference>
<keyword evidence="1" id="KW-1133">Transmembrane helix</keyword>
<feature type="transmembrane region" description="Helical" evidence="1">
    <location>
        <begin position="111"/>
        <end position="129"/>
    </location>
</feature>
<dbReference type="AlphaFoldDB" id="A0A7Y7B832"/>